<evidence type="ECO:0000256" key="1">
    <source>
        <dbReference type="SAM" id="MobiDB-lite"/>
    </source>
</evidence>
<dbReference type="GeneID" id="19110570"/>
<dbReference type="HOGENOM" id="CLU_1786507_0_0_1"/>
<name>M2M6Y8_BAUPA</name>
<dbReference type="Proteomes" id="UP000011761">
    <property type="component" value="Unassembled WGS sequence"/>
</dbReference>
<proteinExistence type="predicted"/>
<gene>
    <name evidence="2" type="ORF">BAUCODRAFT_274506</name>
</gene>
<reference evidence="2 3" key="1">
    <citation type="journal article" date="2012" name="PLoS Pathog.">
        <title>Diverse lifestyles and strategies of plant pathogenesis encoded in the genomes of eighteen Dothideomycetes fungi.</title>
        <authorList>
            <person name="Ohm R.A."/>
            <person name="Feau N."/>
            <person name="Henrissat B."/>
            <person name="Schoch C.L."/>
            <person name="Horwitz B.A."/>
            <person name="Barry K.W."/>
            <person name="Condon B.J."/>
            <person name="Copeland A.C."/>
            <person name="Dhillon B."/>
            <person name="Glaser F."/>
            <person name="Hesse C.N."/>
            <person name="Kosti I."/>
            <person name="LaButti K."/>
            <person name="Lindquist E.A."/>
            <person name="Lucas S."/>
            <person name="Salamov A.A."/>
            <person name="Bradshaw R.E."/>
            <person name="Ciuffetti L."/>
            <person name="Hamelin R.C."/>
            <person name="Kema G.H.J."/>
            <person name="Lawrence C."/>
            <person name="Scott J.A."/>
            <person name="Spatafora J.W."/>
            <person name="Turgeon B.G."/>
            <person name="de Wit P.J.G.M."/>
            <person name="Zhong S."/>
            <person name="Goodwin S.B."/>
            <person name="Grigoriev I.V."/>
        </authorList>
    </citation>
    <scope>NUCLEOTIDE SEQUENCE [LARGE SCALE GENOMIC DNA]</scope>
    <source>
        <strain evidence="2 3">UAMH 10762</strain>
    </source>
</reference>
<sequence length="145" mass="16070">MDCKLVIFRHCFPLPSFALACRVLAAKHSPSAGDTCFCLSHPPPVITWLEALLSHAHLSLITDIRRPVAFLAIPLKTDIRHSRSRSESRTSENAKERVSKQIYTGRVSSSRSASRFSSRSAVARLVSECSQHEQELSGRPELATT</sequence>
<evidence type="ECO:0000313" key="2">
    <source>
        <dbReference type="EMBL" id="EMC92036.1"/>
    </source>
</evidence>
<feature type="compositionally biased region" description="Basic and acidic residues" evidence="1">
    <location>
        <begin position="80"/>
        <end position="99"/>
    </location>
</feature>
<accession>M2M6Y8</accession>
<dbReference type="EMBL" id="KB445562">
    <property type="protein sequence ID" value="EMC92036.1"/>
    <property type="molecule type" value="Genomic_DNA"/>
</dbReference>
<dbReference type="KEGG" id="bcom:BAUCODRAFT_274506"/>
<evidence type="ECO:0000313" key="3">
    <source>
        <dbReference type="Proteomes" id="UP000011761"/>
    </source>
</evidence>
<feature type="compositionally biased region" description="Low complexity" evidence="1">
    <location>
        <begin position="106"/>
        <end position="118"/>
    </location>
</feature>
<feature type="region of interest" description="Disordered" evidence="1">
    <location>
        <begin position="80"/>
        <end position="118"/>
    </location>
</feature>
<dbReference type="PROSITE" id="PS51257">
    <property type="entry name" value="PROKAR_LIPOPROTEIN"/>
    <property type="match status" value="1"/>
</dbReference>
<dbReference type="AlphaFoldDB" id="M2M6Y8"/>
<protein>
    <submittedName>
        <fullName evidence="2">Uncharacterized protein</fullName>
    </submittedName>
</protein>
<organism evidence="2 3">
    <name type="scientific">Baudoinia panamericana (strain UAMH 10762)</name>
    <name type="common">Angels' share fungus</name>
    <name type="synonym">Baudoinia compniacensis (strain UAMH 10762)</name>
    <dbReference type="NCBI Taxonomy" id="717646"/>
    <lineage>
        <taxon>Eukaryota</taxon>
        <taxon>Fungi</taxon>
        <taxon>Dikarya</taxon>
        <taxon>Ascomycota</taxon>
        <taxon>Pezizomycotina</taxon>
        <taxon>Dothideomycetes</taxon>
        <taxon>Dothideomycetidae</taxon>
        <taxon>Mycosphaerellales</taxon>
        <taxon>Teratosphaeriaceae</taxon>
        <taxon>Baudoinia</taxon>
    </lineage>
</organism>
<dbReference type="RefSeq" id="XP_007680557.1">
    <property type="nucleotide sequence ID" value="XM_007682367.1"/>
</dbReference>
<keyword evidence="3" id="KW-1185">Reference proteome</keyword>